<dbReference type="InterPro" id="IPR044492">
    <property type="entry name" value="P_typ_ATPase_HD_dom"/>
</dbReference>
<dbReference type="NCBIfam" id="TIGR01494">
    <property type="entry name" value="ATPase_P-type"/>
    <property type="match status" value="2"/>
</dbReference>
<dbReference type="Gene3D" id="2.70.150.10">
    <property type="entry name" value="Calcium-transporting ATPase, cytoplasmic transduction domain A"/>
    <property type="match status" value="1"/>
</dbReference>
<dbReference type="SUPFAM" id="SSF56784">
    <property type="entry name" value="HAD-like"/>
    <property type="match status" value="1"/>
</dbReference>
<keyword evidence="4" id="KW-0547">Nucleotide-binding</keyword>
<evidence type="ECO:0000256" key="8">
    <source>
        <dbReference type="ARBA" id="ARBA00022989"/>
    </source>
</evidence>
<evidence type="ECO:0000259" key="13">
    <source>
        <dbReference type="Pfam" id="PF00689"/>
    </source>
</evidence>
<dbReference type="Proteomes" id="UP001601521">
    <property type="component" value="Unassembled WGS sequence"/>
</dbReference>
<feature type="domain" description="Cation-transporting P-type ATPase C-terminal" evidence="13">
    <location>
        <begin position="1333"/>
        <end position="1499"/>
    </location>
</feature>
<comment type="caution">
    <text evidence="14">The sequence shown here is derived from an EMBL/GenBank/DDBJ whole genome shotgun (WGS) entry which is preliminary data.</text>
</comment>
<dbReference type="SFLD" id="SFLDF00027">
    <property type="entry name" value="p-type_atpase"/>
    <property type="match status" value="1"/>
</dbReference>
<proteinExistence type="predicted"/>
<evidence type="ECO:0000256" key="11">
    <source>
        <dbReference type="SAM" id="MobiDB-lite"/>
    </source>
</evidence>
<keyword evidence="2" id="KW-0812">Transmembrane</keyword>
<name>A0ABW6NH47_9NOCA</name>
<comment type="catalytic activity">
    <reaction evidence="10">
        <text>ATP + H2O = ADP + phosphate + H(+)</text>
        <dbReference type="Rhea" id="RHEA:13065"/>
        <dbReference type="ChEBI" id="CHEBI:15377"/>
        <dbReference type="ChEBI" id="CHEBI:15378"/>
        <dbReference type="ChEBI" id="CHEBI:30616"/>
        <dbReference type="ChEBI" id="CHEBI:43474"/>
        <dbReference type="ChEBI" id="CHEBI:456216"/>
    </reaction>
</comment>
<evidence type="ECO:0000256" key="9">
    <source>
        <dbReference type="ARBA" id="ARBA00023136"/>
    </source>
</evidence>
<dbReference type="PANTHER" id="PTHR24093">
    <property type="entry name" value="CATION TRANSPORTING ATPASE"/>
    <property type="match status" value="1"/>
</dbReference>
<dbReference type="PROSITE" id="PS00154">
    <property type="entry name" value="ATPASE_E1_E2"/>
    <property type="match status" value="1"/>
</dbReference>
<dbReference type="Gene3D" id="3.40.1110.10">
    <property type="entry name" value="Calcium-transporting ATPase, cytoplasmic domain N"/>
    <property type="match status" value="2"/>
</dbReference>
<evidence type="ECO:0000313" key="14">
    <source>
        <dbReference type="EMBL" id="MFF0454279.1"/>
    </source>
</evidence>
<evidence type="ECO:0000256" key="7">
    <source>
        <dbReference type="ARBA" id="ARBA00022967"/>
    </source>
</evidence>
<dbReference type="PRINTS" id="PR00120">
    <property type="entry name" value="HATPASE"/>
</dbReference>
<evidence type="ECO:0000256" key="2">
    <source>
        <dbReference type="ARBA" id="ARBA00022692"/>
    </source>
</evidence>
<dbReference type="InterPro" id="IPR001757">
    <property type="entry name" value="P_typ_ATPase"/>
</dbReference>
<feature type="compositionally biased region" description="Basic and acidic residues" evidence="11">
    <location>
        <begin position="431"/>
        <end position="443"/>
    </location>
</feature>
<reference evidence="14 15" key="1">
    <citation type="submission" date="2024-10" db="EMBL/GenBank/DDBJ databases">
        <title>The Natural Products Discovery Center: Release of the First 8490 Sequenced Strains for Exploring Actinobacteria Biosynthetic Diversity.</title>
        <authorList>
            <person name="Kalkreuter E."/>
            <person name="Kautsar S.A."/>
            <person name="Yang D."/>
            <person name="Bader C.D."/>
            <person name="Teijaro C.N."/>
            <person name="Fluegel L."/>
            <person name="Davis C.M."/>
            <person name="Simpson J.R."/>
            <person name="Lauterbach L."/>
            <person name="Steele A.D."/>
            <person name="Gui C."/>
            <person name="Meng S."/>
            <person name="Li G."/>
            <person name="Viehrig K."/>
            <person name="Ye F."/>
            <person name="Su P."/>
            <person name="Kiefer A.F."/>
            <person name="Nichols A."/>
            <person name="Cepeda A.J."/>
            <person name="Yan W."/>
            <person name="Fan B."/>
            <person name="Jiang Y."/>
            <person name="Adhikari A."/>
            <person name="Zheng C.-J."/>
            <person name="Schuster L."/>
            <person name="Cowan T.M."/>
            <person name="Smanski M.J."/>
            <person name="Chevrette M.G."/>
            <person name="De Carvalho L.P.S."/>
            <person name="Shen B."/>
        </authorList>
    </citation>
    <scope>NUCLEOTIDE SEQUENCE [LARGE SCALE GENOMIC DNA]</scope>
    <source>
        <strain evidence="14 15">NPDC004550</strain>
    </source>
</reference>
<dbReference type="InterPro" id="IPR006068">
    <property type="entry name" value="ATPase_P-typ_cation-transptr_C"/>
</dbReference>
<protein>
    <submittedName>
        <fullName evidence="14">HAD-IC family P-type ATPase</fullName>
    </submittedName>
</protein>
<dbReference type="InterPro" id="IPR018303">
    <property type="entry name" value="ATPase_P-typ_P_site"/>
</dbReference>
<evidence type="ECO:0000256" key="3">
    <source>
        <dbReference type="ARBA" id="ARBA00022723"/>
    </source>
</evidence>
<keyword evidence="15" id="KW-1185">Reference proteome</keyword>
<keyword evidence="5" id="KW-0067">ATP-binding</keyword>
<keyword evidence="9" id="KW-0472">Membrane</keyword>
<keyword evidence="6" id="KW-0460">Magnesium</keyword>
<keyword evidence="7" id="KW-1278">Translocase</keyword>
<evidence type="ECO:0000256" key="1">
    <source>
        <dbReference type="ARBA" id="ARBA00004651"/>
    </source>
</evidence>
<feature type="region of interest" description="Disordered" evidence="11">
    <location>
        <begin position="814"/>
        <end position="833"/>
    </location>
</feature>
<evidence type="ECO:0000256" key="4">
    <source>
        <dbReference type="ARBA" id="ARBA00022741"/>
    </source>
</evidence>
<evidence type="ECO:0000313" key="15">
    <source>
        <dbReference type="Proteomes" id="UP001601521"/>
    </source>
</evidence>
<organism evidence="14 15">
    <name type="scientific">Nocardia africana</name>
    <dbReference type="NCBI Taxonomy" id="134964"/>
    <lineage>
        <taxon>Bacteria</taxon>
        <taxon>Bacillati</taxon>
        <taxon>Actinomycetota</taxon>
        <taxon>Actinomycetes</taxon>
        <taxon>Mycobacteriales</taxon>
        <taxon>Nocardiaceae</taxon>
        <taxon>Nocardia</taxon>
    </lineage>
</organism>
<dbReference type="PRINTS" id="PR00119">
    <property type="entry name" value="CATATPASE"/>
</dbReference>
<dbReference type="InterPro" id="IPR023214">
    <property type="entry name" value="HAD_sf"/>
</dbReference>
<dbReference type="InterPro" id="IPR023298">
    <property type="entry name" value="ATPase_P-typ_TM_dom_sf"/>
</dbReference>
<dbReference type="EMBL" id="JBIALX010000004">
    <property type="protein sequence ID" value="MFF0454279.1"/>
    <property type="molecule type" value="Genomic_DNA"/>
</dbReference>
<dbReference type="InterPro" id="IPR008250">
    <property type="entry name" value="ATPase_P-typ_transduc_dom_A_sf"/>
</dbReference>
<dbReference type="Pfam" id="PF13246">
    <property type="entry name" value="Cation_ATPase"/>
    <property type="match status" value="1"/>
</dbReference>
<sequence length="1539" mass="161516">MFQALIDVVSGAGRTGTALIGGSARLPVRAVSAGRTALRLTEVADDIATQLQRDVRSLLNPALRRDGRRIATVEDRVVVEVRGLQSERSERVAEAVHRRVGPLPGVHWTRVNAVTGDVVAAVRDDAVVPGLVDAIAAAEEDVGVADTVWDPSAEHPADLEPVVSAAISFAGDLISAGVTFVGAAIPGRNGVETLQSLVALADSQPRIRRLLEQRLGRARTDLLLTTANALAQAAGDTPANVLVDALHRALAVTEHGVRHARWRLWEVEHGHRRGRDILRWPPRRERPVELPPGPIERCADEASAAAAAGAAAVAAGQGLSSVGRALSLAAPKAARASRESFAATVSSLLAASGVLTMDPSVWRRLDRLSALVIDGAVLYGSGRLVLDVEIRETAPGDGKRSDWTTARVWNAAQRLLWSGPGAAGPATPDTGDLRLRPDPDRNPADSIPGWYDVCDGTDVVGRVLVGRELDPRARTLMLTARASGLKVVVRGQRDAVELRSLADEFVEREAPAAELVRRLQSDGHAVGLVATDAAEDLTCADVAIGVSRISADEVEAMPWAADVVCGDLDQVMRVLLTVAPARQVSERGRVLALSACSLAGLLLAAGRSRDAWPVTAAQASGLMQGVWVGVQAARGALPESGAPLVPWHSLEPDEVLTRLPEPERDELSPARSWTAPLTRVPAQLSPVTRFLGTVRRELADPLTPILGVGAAASAVLGSPGDAALVAGVVAVNAVVSALQRQRAENALRDLIAHERITARRVDRAVLDHDPEPPSESVPGTALAVGDVIALRTGDVVPADARLLRAEDLEVDESALTGESVTVPKDSPATPGADLNQRRCMVYEGSTIVNGAAVAVVVAVGSDTETNRAAAVAVPPRLGGVQAQLRALSDQALPLTLGGGSLVTALGWLRGQRIRGAIADGVAVATAAVPEGLPLVATVAQLAVARRLSRHGLLVRASRTVEALGRVNTICFDKTGTLTFGRLRLTTLADLDHQWSPEDDDPRARRLLRAAAHACPDPAEGPIVHATDQAVLDAAEQLDSDERWDTIEELPFESNRGYAATLGQTRRRHWRLIVKGAPEIVLARCTAIRTRRDGADHDEPMSADHRRAADRMIHRMAERGLRVLVVARRDLSAAPGDVVSAVEKLTLLGFIGLADTARPQARPLVGALQRNDIRVRMITGDHPVTAAAIAADLGIDADPVVTGSDLAELDDAAQSELIARSSVFARVSPQQKVRIVTTLQRRGEVVAMAGDGGNDAAAIRTADVGIGLTAQGSTAARNAADLVLTDPDPLVLLHALLEGRGMWRRVSDAVGILVGGNAGEVAFTVLGTALAGRAPLGTRQFLLVNMLTDMFPAMAVALATEQSGDEEPTGHQERADLLAAQLAARPPTDIAADLRRTIVIRGSTTAAASTVAWSIARWTGTERRAATVALVALVGTQLGQTVLAARHSPQVWLTAAGSAAFLGTVVMTPGLSTYFGCRPLGPVGWATALASAATATAAGALLPSRGPAEPEQLALGPGDSEFAEDREYVAEIESVGVRST</sequence>
<dbReference type="RefSeq" id="WP_387251106.1">
    <property type="nucleotide sequence ID" value="NZ_JBIALX010000004.1"/>
</dbReference>
<dbReference type="InterPro" id="IPR036412">
    <property type="entry name" value="HAD-like_sf"/>
</dbReference>
<evidence type="ECO:0000256" key="6">
    <source>
        <dbReference type="ARBA" id="ARBA00022842"/>
    </source>
</evidence>
<dbReference type="SUPFAM" id="SSF81665">
    <property type="entry name" value="Calcium ATPase, transmembrane domain M"/>
    <property type="match status" value="1"/>
</dbReference>
<keyword evidence="8" id="KW-1133">Transmembrane helix</keyword>
<evidence type="ECO:0000259" key="12">
    <source>
        <dbReference type="Pfam" id="PF00122"/>
    </source>
</evidence>
<dbReference type="SUPFAM" id="SSF81653">
    <property type="entry name" value="Calcium ATPase, transduction domain A"/>
    <property type="match status" value="1"/>
</dbReference>
<dbReference type="SFLD" id="SFLDG00002">
    <property type="entry name" value="C1.7:_P-type_atpase_like"/>
    <property type="match status" value="1"/>
</dbReference>
<dbReference type="PANTHER" id="PTHR24093:SF513">
    <property type="entry name" value="CATION-TRANSPORTING ATPASE I-RELATED"/>
    <property type="match status" value="1"/>
</dbReference>
<dbReference type="InterPro" id="IPR023299">
    <property type="entry name" value="ATPase_P-typ_cyto_dom_N"/>
</dbReference>
<accession>A0ABW6NH47</accession>
<evidence type="ECO:0000256" key="10">
    <source>
        <dbReference type="ARBA" id="ARBA00049360"/>
    </source>
</evidence>
<dbReference type="SFLD" id="SFLDS00003">
    <property type="entry name" value="Haloacid_Dehalogenase"/>
    <property type="match status" value="1"/>
</dbReference>
<evidence type="ECO:0000256" key="5">
    <source>
        <dbReference type="ARBA" id="ARBA00022840"/>
    </source>
</evidence>
<dbReference type="Pfam" id="PF00689">
    <property type="entry name" value="Cation_ATPase_C"/>
    <property type="match status" value="1"/>
</dbReference>
<gene>
    <name evidence="14" type="ORF">ACFYTH_13010</name>
</gene>
<dbReference type="Gene3D" id="3.40.50.1000">
    <property type="entry name" value="HAD superfamily/HAD-like"/>
    <property type="match status" value="2"/>
</dbReference>
<keyword evidence="3" id="KW-0479">Metal-binding</keyword>
<dbReference type="InterPro" id="IPR059000">
    <property type="entry name" value="ATPase_P-type_domA"/>
</dbReference>
<dbReference type="Gene3D" id="1.20.1110.10">
    <property type="entry name" value="Calcium-transporting ATPase, transmembrane domain"/>
    <property type="match status" value="2"/>
</dbReference>
<comment type="subcellular location">
    <subcellularLocation>
        <location evidence="1">Cell membrane</location>
        <topology evidence="1">Multi-pass membrane protein</topology>
    </subcellularLocation>
</comment>
<feature type="domain" description="P-type ATPase A" evidence="12">
    <location>
        <begin position="775"/>
        <end position="870"/>
    </location>
</feature>
<dbReference type="Pfam" id="PF00122">
    <property type="entry name" value="E1-E2_ATPase"/>
    <property type="match status" value="1"/>
</dbReference>
<feature type="region of interest" description="Disordered" evidence="11">
    <location>
        <begin position="418"/>
        <end position="448"/>
    </location>
</feature>